<evidence type="ECO:0008006" key="4">
    <source>
        <dbReference type="Google" id="ProtNLM"/>
    </source>
</evidence>
<evidence type="ECO:0000313" key="3">
    <source>
        <dbReference type="Proteomes" id="UP000192796"/>
    </source>
</evidence>
<dbReference type="STRING" id="1703345.A3860_38165"/>
<comment type="caution">
    <text evidence="2">The sequence shown here is derived from an EMBL/GenBank/DDBJ whole genome shotgun (WGS) entry which is preliminary data.</text>
</comment>
<gene>
    <name evidence="2" type="ORF">A3860_38165</name>
</gene>
<dbReference type="RefSeq" id="WP_081154846.1">
    <property type="nucleotide sequence ID" value="NZ_LVYD01000084.1"/>
</dbReference>
<accession>A0A1V9FLJ5</accession>
<keyword evidence="3" id="KW-1185">Reference proteome</keyword>
<dbReference type="Proteomes" id="UP000192796">
    <property type="component" value="Unassembled WGS sequence"/>
</dbReference>
<evidence type="ECO:0000256" key="1">
    <source>
        <dbReference type="SAM" id="SignalP"/>
    </source>
</evidence>
<dbReference type="OrthoDB" id="1117514at2"/>
<sequence length="169" mass="17931">MKKTGIYMIALLCLGSIKGLGQTYSFSGTINPTVSIQPVMAFTLTNNGSPTLNFTNTQYSTGYTISNFNSFAIKSNQPWKLSVSAATANFSASGTYSSSNMPASVIGVVKNGQTPYVQLTTTDQTLATGNRGNTSTTGNSFNMDFKANPGYNYGPGIYTLSIVYTLTAQ</sequence>
<feature type="chain" id="PRO_5010718851" description="Spore coat protein U domain-containing protein" evidence="1">
    <location>
        <begin position="22"/>
        <end position="169"/>
    </location>
</feature>
<dbReference type="EMBL" id="LVYD01000084">
    <property type="protein sequence ID" value="OQP59210.1"/>
    <property type="molecule type" value="Genomic_DNA"/>
</dbReference>
<organism evidence="2 3">
    <name type="scientific">Niastella vici</name>
    <dbReference type="NCBI Taxonomy" id="1703345"/>
    <lineage>
        <taxon>Bacteria</taxon>
        <taxon>Pseudomonadati</taxon>
        <taxon>Bacteroidota</taxon>
        <taxon>Chitinophagia</taxon>
        <taxon>Chitinophagales</taxon>
        <taxon>Chitinophagaceae</taxon>
        <taxon>Niastella</taxon>
    </lineage>
</organism>
<proteinExistence type="predicted"/>
<keyword evidence="1" id="KW-0732">Signal</keyword>
<reference evidence="2 3" key="1">
    <citation type="submission" date="2016-03" db="EMBL/GenBank/DDBJ databases">
        <title>Niastella vici sp. nov., isolated from farmland soil.</title>
        <authorList>
            <person name="Chen L."/>
            <person name="Wang D."/>
            <person name="Yang S."/>
            <person name="Wang G."/>
        </authorList>
    </citation>
    <scope>NUCLEOTIDE SEQUENCE [LARGE SCALE GENOMIC DNA]</scope>
    <source>
        <strain evidence="2 3">DJ57</strain>
    </source>
</reference>
<evidence type="ECO:0000313" key="2">
    <source>
        <dbReference type="EMBL" id="OQP59210.1"/>
    </source>
</evidence>
<name>A0A1V9FLJ5_9BACT</name>
<dbReference type="AlphaFoldDB" id="A0A1V9FLJ5"/>
<protein>
    <recommendedName>
        <fullName evidence="4">Spore coat protein U domain-containing protein</fullName>
    </recommendedName>
</protein>
<feature type="signal peptide" evidence="1">
    <location>
        <begin position="1"/>
        <end position="21"/>
    </location>
</feature>